<dbReference type="EMBL" id="CP029188">
    <property type="protein sequence ID" value="AWI31696.1"/>
    <property type="molecule type" value="Genomic_DNA"/>
</dbReference>
<keyword evidence="4" id="KW-0067">ATP-binding</keyword>
<feature type="region of interest" description="Disordered" evidence="2">
    <location>
        <begin position="1"/>
        <end position="23"/>
    </location>
</feature>
<keyword evidence="1" id="KW-0723">Serine/threonine-protein kinase</keyword>
<evidence type="ECO:0000313" key="4">
    <source>
        <dbReference type="EMBL" id="AWI31696.1"/>
    </source>
</evidence>
<evidence type="ECO:0000259" key="3">
    <source>
        <dbReference type="Pfam" id="PF13581"/>
    </source>
</evidence>
<dbReference type="CDD" id="cd16936">
    <property type="entry name" value="HATPase_RsbW-like"/>
    <property type="match status" value="1"/>
</dbReference>
<dbReference type="OrthoDB" id="5184679at2"/>
<keyword evidence="5" id="KW-1185">Reference proteome</keyword>
<dbReference type="PANTHER" id="PTHR35526">
    <property type="entry name" value="ANTI-SIGMA-F FACTOR RSBW-RELATED"/>
    <property type="match status" value="1"/>
</dbReference>
<dbReference type="InterPro" id="IPR050267">
    <property type="entry name" value="Anti-sigma-factor_SerPK"/>
</dbReference>
<dbReference type="PANTHER" id="PTHR35526:SF3">
    <property type="entry name" value="ANTI-SIGMA-F FACTOR RSBW"/>
    <property type="match status" value="1"/>
</dbReference>
<dbReference type="GO" id="GO:0004674">
    <property type="term" value="F:protein serine/threonine kinase activity"/>
    <property type="evidence" value="ECO:0007669"/>
    <property type="project" value="UniProtKB-KW"/>
</dbReference>
<reference evidence="4 5" key="1">
    <citation type="submission" date="2018-05" db="EMBL/GenBank/DDBJ databases">
        <title>Complete genome sequence of sponge-derived Streptomyces sp. HNM0039.</title>
        <authorList>
            <person name="Huang X."/>
            <person name="Zhou S."/>
        </authorList>
    </citation>
    <scope>NUCLEOTIDE SEQUENCE [LARGE SCALE GENOMIC DNA]</scope>
    <source>
        <strain evidence="4 5">HNM0039</strain>
    </source>
</reference>
<keyword evidence="4" id="KW-0547">Nucleotide-binding</keyword>
<name>A0A2S1SZA1_9ACTN</name>
<proteinExistence type="predicted"/>
<gene>
    <name evidence="4" type="ORF">DDW44_25125</name>
</gene>
<dbReference type="InterPro" id="IPR036890">
    <property type="entry name" value="HATPase_C_sf"/>
</dbReference>
<evidence type="ECO:0000313" key="5">
    <source>
        <dbReference type="Proteomes" id="UP000244900"/>
    </source>
</evidence>
<protein>
    <submittedName>
        <fullName evidence="4">ATP-binding protein</fullName>
    </submittedName>
</protein>
<organism evidence="4 5">
    <name type="scientific">Streptomyces tirandamycinicus</name>
    <dbReference type="NCBI Taxonomy" id="2174846"/>
    <lineage>
        <taxon>Bacteria</taxon>
        <taxon>Bacillati</taxon>
        <taxon>Actinomycetota</taxon>
        <taxon>Actinomycetes</taxon>
        <taxon>Kitasatosporales</taxon>
        <taxon>Streptomycetaceae</taxon>
        <taxon>Streptomyces</taxon>
    </lineage>
</organism>
<keyword evidence="1" id="KW-0418">Kinase</keyword>
<dbReference type="InterPro" id="IPR003594">
    <property type="entry name" value="HATPase_dom"/>
</dbReference>
<sequence>MTMLSGDVAGEQRPARPSVPTSAAAARDQVERLLEEHFRGTPRHGPPAVVLTDALLVTSELVTNAIRHGGGVTAFTARVTGEGLVLTVRDRNPEAPAVRLHPEGQTFPVGGYGWPLVQRLATRIHIAPLREGKTIRVLLPLPPHSPPEPGP</sequence>
<dbReference type="AlphaFoldDB" id="A0A2S1SZA1"/>
<evidence type="ECO:0000256" key="2">
    <source>
        <dbReference type="SAM" id="MobiDB-lite"/>
    </source>
</evidence>
<keyword evidence="1" id="KW-0808">Transferase</keyword>
<dbReference type="Pfam" id="PF13581">
    <property type="entry name" value="HATPase_c_2"/>
    <property type="match status" value="1"/>
</dbReference>
<feature type="domain" description="Histidine kinase/HSP90-like ATPase" evidence="3">
    <location>
        <begin position="41"/>
        <end position="137"/>
    </location>
</feature>
<accession>A0A2S1SZA1</accession>
<dbReference type="SUPFAM" id="SSF55874">
    <property type="entry name" value="ATPase domain of HSP90 chaperone/DNA topoisomerase II/histidine kinase"/>
    <property type="match status" value="1"/>
</dbReference>
<dbReference type="Gene3D" id="3.30.565.10">
    <property type="entry name" value="Histidine kinase-like ATPase, C-terminal domain"/>
    <property type="match status" value="1"/>
</dbReference>
<dbReference type="Proteomes" id="UP000244900">
    <property type="component" value="Chromosome"/>
</dbReference>
<dbReference type="KEGG" id="stir:DDW44_25125"/>
<dbReference type="GO" id="GO:0005524">
    <property type="term" value="F:ATP binding"/>
    <property type="evidence" value="ECO:0007669"/>
    <property type="project" value="UniProtKB-KW"/>
</dbReference>
<evidence type="ECO:0000256" key="1">
    <source>
        <dbReference type="ARBA" id="ARBA00022527"/>
    </source>
</evidence>